<evidence type="ECO:0000313" key="2">
    <source>
        <dbReference type="EMBL" id="KFN43441.1"/>
    </source>
</evidence>
<reference evidence="2 3" key="1">
    <citation type="submission" date="2013-09" db="EMBL/GenBank/DDBJ databases">
        <title>Genome sequencing of Arenimonas oryziterrae.</title>
        <authorList>
            <person name="Chen F."/>
            <person name="Wang G."/>
        </authorList>
    </citation>
    <scope>NUCLEOTIDE SEQUENCE [LARGE SCALE GENOMIC DNA]</scope>
    <source>
        <strain evidence="2 3">YC6267</strain>
    </source>
</reference>
<organism evidence="2 3">
    <name type="scientific">Arenimonas oryziterrae DSM 21050 = YC6267</name>
    <dbReference type="NCBI Taxonomy" id="1121015"/>
    <lineage>
        <taxon>Bacteria</taxon>
        <taxon>Pseudomonadati</taxon>
        <taxon>Pseudomonadota</taxon>
        <taxon>Gammaproteobacteria</taxon>
        <taxon>Lysobacterales</taxon>
        <taxon>Lysobacteraceae</taxon>
        <taxon>Arenimonas</taxon>
    </lineage>
</organism>
<evidence type="ECO:0000259" key="1">
    <source>
        <dbReference type="Pfam" id="PF05406"/>
    </source>
</evidence>
<dbReference type="eggNOG" id="COG3831">
    <property type="taxonomic scope" value="Bacteria"/>
</dbReference>
<dbReference type="PATRIC" id="fig|1121015.4.peg.1331"/>
<proteinExistence type="predicted"/>
<name>A0A091AVM4_9GAMM</name>
<comment type="caution">
    <text evidence="2">The sequence shown here is derived from an EMBL/GenBank/DDBJ whole genome shotgun (WGS) entry which is preliminary data.</text>
</comment>
<dbReference type="EMBL" id="AVCI01000005">
    <property type="protein sequence ID" value="KFN43441.1"/>
    <property type="molecule type" value="Genomic_DNA"/>
</dbReference>
<sequence>MRLLLQQKPSAGEAPKYVQLILQQDLLGGWSLLRETGHIGGKAQLKREQFLDQDTALAAFEKARDAQVRRGFLVMFAQGVDAPR</sequence>
<feature type="domain" description="WGR" evidence="1">
    <location>
        <begin position="1"/>
        <end position="72"/>
    </location>
</feature>
<dbReference type="InterPro" id="IPR008893">
    <property type="entry name" value="WGR_domain"/>
</dbReference>
<protein>
    <recommendedName>
        <fullName evidence="1">WGR domain-containing protein</fullName>
    </recommendedName>
</protein>
<dbReference type="RefSeq" id="WP_022968309.1">
    <property type="nucleotide sequence ID" value="NZ_ATVD01000001.1"/>
</dbReference>
<dbReference type="InterPro" id="IPR036930">
    <property type="entry name" value="WGR_dom_sf"/>
</dbReference>
<dbReference type="SUPFAM" id="SSF142921">
    <property type="entry name" value="WGR domain-like"/>
    <property type="match status" value="1"/>
</dbReference>
<gene>
    <name evidence="2" type="ORF">N789_09200</name>
</gene>
<dbReference type="InterPro" id="IPR049809">
    <property type="entry name" value="YehF/YfeS-like_WGR"/>
</dbReference>
<dbReference type="Proteomes" id="UP000029385">
    <property type="component" value="Unassembled WGS sequence"/>
</dbReference>
<dbReference type="AlphaFoldDB" id="A0A091AVM4"/>
<dbReference type="CDD" id="cd07996">
    <property type="entry name" value="WGR_MMR_like"/>
    <property type="match status" value="1"/>
</dbReference>
<dbReference type="Pfam" id="PF05406">
    <property type="entry name" value="WGR"/>
    <property type="match status" value="1"/>
</dbReference>
<dbReference type="OrthoDB" id="5801306at2"/>
<evidence type="ECO:0000313" key="3">
    <source>
        <dbReference type="Proteomes" id="UP000029385"/>
    </source>
</evidence>
<dbReference type="STRING" id="1121015.GCA_000420545_00655"/>
<accession>A0A091AVM4</accession>
<keyword evidence="3" id="KW-1185">Reference proteome</keyword>